<dbReference type="AlphaFoldDB" id="A0A9D4AIY8"/>
<dbReference type="EMBL" id="JAIQCV010000002">
    <property type="protein sequence ID" value="KAH1121955.1"/>
    <property type="molecule type" value="Genomic_DNA"/>
</dbReference>
<comment type="caution">
    <text evidence="1">The sequence shown here is derived from an EMBL/GenBank/DDBJ whole genome shotgun (WGS) entry which is preliminary data.</text>
</comment>
<proteinExistence type="predicted"/>
<sequence>MSKRDSSHKVVARVSTMDVCVASTLKFKRRKVLAVRYFPPGCGRVTASNWGLTRQIAVDRSSEV</sequence>
<name>A0A9D4AIY8_9ROSI</name>
<protein>
    <submittedName>
        <fullName evidence="1">Uncharacterized protein</fullName>
    </submittedName>
</protein>
<evidence type="ECO:0000313" key="1">
    <source>
        <dbReference type="EMBL" id="KAH1121955.1"/>
    </source>
</evidence>
<organism evidence="1 2">
    <name type="scientific">Gossypium stocksii</name>
    <dbReference type="NCBI Taxonomy" id="47602"/>
    <lineage>
        <taxon>Eukaryota</taxon>
        <taxon>Viridiplantae</taxon>
        <taxon>Streptophyta</taxon>
        <taxon>Embryophyta</taxon>
        <taxon>Tracheophyta</taxon>
        <taxon>Spermatophyta</taxon>
        <taxon>Magnoliopsida</taxon>
        <taxon>eudicotyledons</taxon>
        <taxon>Gunneridae</taxon>
        <taxon>Pentapetalae</taxon>
        <taxon>rosids</taxon>
        <taxon>malvids</taxon>
        <taxon>Malvales</taxon>
        <taxon>Malvaceae</taxon>
        <taxon>Malvoideae</taxon>
        <taxon>Gossypium</taxon>
    </lineage>
</organism>
<gene>
    <name evidence="1" type="ORF">J1N35_005115</name>
</gene>
<reference evidence="1 2" key="1">
    <citation type="journal article" date="2021" name="Plant Biotechnol. J.">
        <title>Multi-omics assisted identification of the key and species-specific regulatory components of drought-tolerant mechanisms in Gossypium stocksii.</title>
        <authorList>
            <person name="Yu D."/>
            <person name="Ke L."/>
            <person name="Zhang D."/>
            <person name="Wu Y."/>
            <person name="Sun Y."/>
            <person name="Mei J."/>
            <person name="Sun J."/>
            <person name="Sun Y."/>
        </authorList>
    </citation>
    <scope>NUCLEOTIDE SEQUENCE [LARGE SCALE GENOMIC DNA]</scope>
    <source>
        <strain evidence="2">cv. E1</strain>
        <tissue evidence="1">Leaf</tissue>
    </source>
</reference>
<keyword evidence="2" id="KW-1185">Reference proteome</keyword>
<accession>A0A9D4AIY8</accession>
<dbReference type="Proteomes" id="UP000828251">
    <property type="component" value="Unassembled WGS sequence"/>
</dbReference>
<evidence type="ECO:0000313" key="2">
    <source>
        <dbReference type="Proteomes" id="UP000828251"/>
    </source>
</evidence>